<reference evidence="5 6" key="1">
    <citation type="journal article" date="2019" name="Int. J. Syst. Evol. Microbiol.">
        <title>The Global Catalogue of Microorganisms (GCM) 10K type strain sequencing project: providing services to taxonomists for standard genome sequencing and annotation.</title>
        <authorList>
            <consortium name="The Broad Institute Genomics Platform"/>
            <consortium name="The Broad Institute Genome Sequencing Center for Infectious Disease"/>
            <person name="Wu L."/>
            <person name="Ma J."/>
        </authorList>
    </citation>
    <scope>NUCLEOTIDE SEQUENCE [LARGE SCALE GENOMIC DNA]</scope>
    <source>
        <strain evidence="5 6">JCM 30072</strain>
    </source>
</reference>
<evidence type="ECO:0000256" key="1">
    <source>
        <dbReference type="ARBA" id="ARBA00022723"/>
    </source>
</evidence>
<keyword evidence="3" id="KW-0862">Zinc</keyword>
<gene>
    <name evidence="5" type="ORF">ACFQQG_15870</name>
</gene>
<dbReference type="SUPFAM" id="SSF161219">
    <property type="entry name" value="CHY zinc finger-like"/>
    <property type="match status" value="1"/>
</dbReference>
<dbReference type="RefSeq" id="WP_267162150.1">
    <property type="nucleotide sequence ID" value="NZ_CP112972.1"/>
</dbReference>
<dbReference type="GO" id="GO:0008270">
    <property type="term" value="F:zinc ion binding"/>
    <property type="evidence" value="ECO:0007669"/>
    <property type="project" value="UniProtKB-KW"/>
</dbReference>
<keyword evidence="2" id="KW-0863">Zinc-finger</keyword>
<accession>A0ABD5W9I7</accession>
<comment type="caution">
    <text evidence="5">The sequence shown here is derived from an EMBL/GenBank/DDBJ whole genome shotgun (WGS) entry which is preliminary data.</text>
</comment>
<dbReference type="InterPro" id="IPR037274">
    <property type="entry name" value="Znf_CHY_sf"/>
</dbReference>
<evidence type="ECO:0000313" key="5">
    <source>
        <dbReference type="EMBL" id="MFC7059377.1"/>
    </source>
</evidence>
<dbReference type="PIRSF" id="PIRSF017292">
    <property type="entry name" value="UCP017292_Znf_CHY"/>
    <property type="match status" value="1"/>
</dbReference>
<protein>
    <submittedName>
        <fullName evidence="5">CHY zinc finger protein</fullName>
    </submittedName>
</protein>
<name>A0ABD5W9I7_9EURY</name>
<evidence type="ECO:0000256" key="3">
    <source>
        <dbReference type="ARBA" id="ARBA00022833"/>
    </source>
</evidence>
<keyword evidence="1" id="KW-0479">Metal-binding</keyword>
<evidence type="ECO:0000256" key="2">
    <source>
        <dbReference type="ARBA" id="ARBA00022771"/>
    </source>
</evidence>
<dbReference type="InterPro" id="IPR016694">
    <property type="entry name" value="UCP017292"/>
</dbReference>
<dbReference type="AlphaFoldDB" id="A0ABD5W9I7"/>
<dbReference type="InterPro" id="IPR052604">
    <property type="entry name" value="Mito_Tim_assembly_helper"/>
</dbReference>
<proteinExistence type="predicted"/>
<feature type="domain" description="CHY-type" evidence="4">
    <location>
        <begin position="22"/>
        <end position="103"/>
    </location>
</feature>
<dbReference type="EMBL" id="JBHSZI010000001">
    <property type="protein sequence ID" value="MFC7059377.1"/>
    <property type="molecule type" value="Genomic_DNA"/>
</dbReference>
<evidence type="ECO:0000259" key="4">
    <source>
        <dbReference type="PROSITE" id="PS51266"/>
    </source>
</evidence>
<evidence type="ECO:0000313" key="6">
    <source>
        <dbReference type="Proteomes" id="UP001596445"/>
    </source>
</evidence>
<dbReference type="Pfam" id="PF05495">
    <property type="entry name" value="zf-CHY"/>
    <property type="match status" value="1"/>
</dbReference>
<dbReference type="Proteomes" id="UP001596445">
    <property type="component" value="Unassembled WGS sequence"/>
</dbReference>
<organism evidence="5 6">
    <name type="scientific">Halovenus salina</name>
    <dbReference type="NCBI Taxonomy" id="1510225"/>
    <lineage>
        <taxon>Archaea</taxon>
        <taxon>Methanobacteriati</taxon>
        <taxon>Methanobacteriota</taxon>
        <taxon>Stenosarchaea group</taxon>
        <taxon>Halobacteria</taxon>
        <taxon>Halobacteriales</taxon>
        <taxon>Haloarculaceae</taxon>
        <taxon>Halovenus</taxon>
    </lineage>
</organism>
<dbReference type="PROSITE" id="PS51266">
    <property type="entry name" value="ZF_CHY"/>
    <property type="match status" value="1"/>
</dbReference>
<sequence>MTQTTTAPETDDRFGVPVRGIAVDDETRCRHWDDVVDVVALRFACCGTYYPCYECHAAATDHEPERWPRDRFDESAVLCGLCREELTVDAYLDCGDSCPACGASFNPGCREHHHLYFET</sequence>
<dbReference type="InterPro" id="IPR008913">
    <property type="entry name" value="Znf_CHY"/>
</dbReference>
<dbReference type="GeneID" id="76631532"/>
<dbReference type="PANTHER" id="PTHR28082">
    <property type="entry name" value="ZINC FINGER PROTEIN"/>
    <property type="match status" value="1"/>
</dbReference>
<dbReference type="PANTHER" id="PTHR28082:SF1">
    <property type="entry name" value="HELPER OF TIM PROTEIN 13"/>
    <property type="match status" value="1"/>
</dbReference>
<keyword evidence="6" id="KW-1185">Reference proteome</keyword>